<evidence type="ECO:0000256" key="1">
    <source>
        <dbReference type="ARBA" id="ARBA00004365"/>
    </source>
</evidence>
<keyword evidence="12" id="KW-1185">Reference proteome</keyword>
<keyword evidence="11" id="KW-0282">Flagellum</keyword>
<dbReference type="InterPro" id="IPR002371">
    <property type="entry name" value="FlgK"/>
</dbReference>
<organism evidence="11 12">
    <name type="scientific">Leeia aquatica</name>
    <dbReference type="NCBI Taxonomy" id="2725557"/>
    <lineage>
        <taxon>Bacteria</taxon>
        <taxon>Pseudomonadati</taxon>
        <taxon>Pseudomonadota</taxon>
        <taxon>Betaproteobacteria</taxon>
        <taxon>Neisseriales</taxon>
        <taxon>Leeiaceae</taxon>
        <taxon>Leeia</taxon>
    </lineage>
</organism>
<evidence type="ECO:0000256" key="4">
    <source>
        <dbReference type="ARBA" id="ARBA00016244"/>
    </source>
</evidence>
<keyword evidence="6" id="KW-0975">Bacterial flagellum</keyword>
<comment type="caution">
    <text evidence="11">The sequence shown here is derived from an EMBL/GenBank/DDBJ whole genome shotgun (WGS) entry which is preliminary data.</text>
</comment>
<keyword evidence="11" id="KW-0969">Cilium</keyword>
<dbReference type="NCBIfam" id="TIGR02492">
    <property type="entry name" value="flgK_ends"/>
    <property type="match status" value="1"/>
</dbReference>
<accession>A0A847S7A0</accession>
<dbReference type="Pfam" id="PF21158">
    <property type="entry name" value="flgK_1st_1"/>
    <property type="match status" value="1"/>
</dbReference>
<evidence type="ECO:0000256" key="5">
    <source>
        <dbReference type="ARBA" id="ARBA00022525"/>
    </source>
</evidence>
<dbReference type="PANTHER" id="PTHR30033">
    <property type="entry name" value="FLAGELLAR HOOK-ASSOCIATED PROTEIN 1"/>
    <property type="match status" value="1"/>
</dbReference>
<dbReference type="PANTHER" id="PTHR30033:SF1">
    <property type="entry name" value="FLAGELLAR HOOK-ASSOCIATED PROTEIN 1"/>
    <property type="match status" value="1"/>
</dbReference>
<dbReference type="AlphaFoldDB" id="A0A847S7A0"/>
<dbReference type="PRINTS" id="PR01005">
    <property type="entry name" value="FLGHOOKAP1"/>
</dbReference>
<sequence length="628" mass="66205">MQLFGIGLSALNAAQLGLSTTGHNIANASSAGYHRQEIFQSVQTPTLTGAGFVGNGTYVENIRRSYSQFLDGQVMEVEGVASYLTTYRNGMEQVDNLLGDAKSGLAPAQQEFFRTMQEVAANPASVPARQLLLSATQSMVARFQTMDKRLEDLYIGANRQIEDSISEVNALAKQIAELNKRVISAESNAGKLQANDLRDQREKLIADLNKIARTQVSVDSEGNYNVFVGTGQSLVVGPNASALKTQRSAENPQKLDIFATNGFVDVLIPPASLSGGRIGALFAYRDESLSIARSELGREAMVMANAINQQHQLGQDLQGNFGGAYFTVASPVAFASTNNSSASVMSATVSNYSQLVASDYRVTFTGVGAYSVTRLSDNTVFTGSPATVDGVNLSFSVPANTGDVFYLQPTVAGSSTLKSLVTDPVKVAAALPLRTVANLANTGTAKLEVQSNSSTAGIPASGTMRTLTFNAGAYTSSVGTDTVALSGNTLTVTTAAGNVITMSVTGTPANGDTFNLDRNTGGVSDGRNAVLLGKIATTNLLNGGTTTLQGAYGQLVSLMGNKSRELKVTGEAQDTLLKNVTQVQQSFSGVNLDEEAARLIQYQQAYQAASKLILTAKQTLEEIFSVMR</sequence>
<evidence type="ECO:0000259" key="9">
    <source>
        <dbReference type="Pfam" id="PF21158"/>
    </source>
</evidence>
<reference evidence="11 12" key="1">
    <citation type="submission" date="2020-04" db="EMBL/GenBank/DDBJ databases">
        <title>Draft genome of Leeia sp. IMCC25680.</title>
        <authorList>
            <person name="Song J."/>
            <person name="Cho J.-C."/>
        </authorList>
    </citation>
    <scope>NUCLEOTIDE SEQUENCE [LARGE SCALE GENOMIC DNA]</scope>
    <source>
        <strain evidence="11 12">IMCC25680</strain>
    </source>
</reference>
<gene>
    <name evidence="11" type="primary">flgK</name>
    <name evidence="11" type="ORF">HF682_11590</name>
</gene>
<dbReference type="InterPro" id="IPR053927">
    <property type="entry name" value="FlgK_helical"/>
</dbReference>
<dbReference type="InterPro" id="IPR049119">
    <property type="entry name" value="FlgK_D2-like"/>
</dbReference>
<evidence type="ECO:0000259" key="8">
    <source>
        <dbReference type="Pfam" id="PF06429"/>
    </source>
</evidence>
<dbReference type="Proteomes" id="UP000587991">
    <property type="component" value="Unassembled WGS sequence"/>
</dbReference>
<name>A0A847S7A0_9NEIS</name>
<dbReference type="GO" id="GO:0005198">
    <property type="term" value="F:structural molecule activity"/>
    <property type="evidence" value="ECO:0007669"/>
    <property type="project" value="InterPro"/>
</dbReference>
<dbReference type="GO" id="GO:0009424">
    <property type="term" value="C:bacterial-type flagellum hook"/>
    <property type="evidence" value="ECO:0007669"/>
    <property type="project" value="InterPro"/>
</dbReference>
<feature type="coiled-coil region" evidence="7">
    <location>
        <begin position="161"/>
        <end position="214"/>
    </location>
</feature>
<evidence type="ECO:0000313" key="11">
    <source>
        <dbReference type="EMBL" id="NLR75804.1"/>
    </source>
</evidence>
<evidence type="ECO:0000256" key="7">
    <source>
        <dbReference type="SAM" id="Coils"/>
    </source>
</evidence>
<comment type="subcellular location">
    <subcellularLocation>
        <location evidence="1">Bacterial flagellum</location>
    </subcellularLocation>
    <subcellularLocation>
        <location evidence="2">Secreted</location>
    </subcellularLocation>
</comment>
<evidence type="ECO:0000313" key="12">
    <source>
        <dbReference type="Proteomes" id="UP000587991"/>
    </source>
</evidence>
<proteinExistence type="inferred from homology"/>
<dbReference type="GO" id="GO:0044780">
    <property type="term" value="P:bacterial-type flagellum assembly"/>
    <property type="evidence" value="ECO:0007669"/>
    <property type="project" value="InterPro"/>
</dbReference>
<feature type="domain" description="Flagellar basal-body/hook protein C-terminal" evidence="8">
    <location>
        <begin position="587"/>
        <end position="623"/>
    </location>
</feature>
<dbReference type="SUPFAM" id="SSF64518">
    <property type="entry name" value="Phase 1 flagellin"/>
    <property type="match status" value="2"/>
</dbReference>
<dbReference type="Pfam" id="PF22638">
    <property type="entry name" value="FlgK_D1"/>
    <property type="match status" value="1"/>
</dbReference>
<keyword evidence="5" id="KW-0964">Secreted</keyword>
<dbReference type="Pfam" id="PF06429">
    <property type="entry name" value="Flg_bbr_C"/>
    <property type="match status" value="1"/>
</dbReference>
<keyword evidence="7" id="KW-0175">Coiled coil</keyword>
<keyword evidence="11" id="KW-0966">Cell projection</keyword>
<dbReference type="InterPro" id="IPR010930">
    <property type="entry name" value="Flg_bb/hook_C_dom"/>
</dbReference>
<dbReference type="GO" id="GO:0005576">
    <property type="term" value="C:extracellular region"/>
    <property type="evidence" value="ECO:0007669"/>
    <property type="project" value="UniProtKB-SubCell"/>
</dbReference>
<evidence type="ECO:0000256" key="6">
    <source>
        <dbReference type="ARBA" id="ARBA00023143"/>
    </source>
</evidence>
<evidence type="ECO:0000259" key="10">
    <source>
        <dbReference type="Pfam" id="PF22638"/>
    </source>
</evidence>
<comment type="similarity">
    <text evidence="3">Belongs to the flagella basal body rod proteins family.</text>
</comment>
<dbReference type="RefSeq" id="WP_168877445.1">
    <property type="nucleotide sequence ID" value="NZ_JABAIM010000002.1"/>
</dbReference>
<feature type="domain" description="Flagellar hook-associated protein FlgK helical" evidence="10">
    <location>
        <begin position="91"/>
        <end position="326"/>
    </location>
</feature>
<feature type="domain" description="Flagellar hook-associated protein 1 D2-like" evidence="9">
    <location>
        <begin position="336"/>
        <end position="409"/>
    </location>
</feature>
<evidence type="ECO:0000256" key="2">
    <source>
        <dbReference type="ARBA" id="ARBA00004613"/>
    </source>
</evidence>
<evidence type="ECO:0000256" key="3">
    <source>
        <dbReference type="ARBA" id="ARBA00009677"/>
    </source>
</evidence>
<dbReference type="EMBL" id="JABAIM010000002">
    <property type="protein sequence ID" value="NLR75804.1"/>
    <property type="molecule type" value="Genomic_DNA"/>
</dbReference>
<protein>
    <recommendedName>
        <fullName evidence="4">Flagellar hook-associated protein 1</fullName>
    </recommendedName>
</protein>